<name>A0AAE7RYL2_9CAUD</name>
<dbReference type="EMBL" id="MZ130480">
    <property type="protein sequence ID" value="QWM89573.1"/>
    <property type="molecule type" value="Genomic_DNA"/>
</dbReference>
<dbReference type="Proteomes" id="UP000827372">
    <property type="component" value="Segment"/>
</dbReference>
<evidence type="ECO:0000313" key="2">
    <source>
        <dbReference type="Proteomes" id="UP000827372"/>
    </source>
</evidence>
<proteinExistence type="predicted"/>
<dbReference type="RefSeq" id="YP_010359145.1">
    <property type="nucleotide sequence ID" value="NC_062770.1"/>
</dbReference>
<reference evidence="1 2" key="1">
    <citation type="submission" date="2021-04" db="EMBL/GenBank/DDBJ databases">
        <authorList>
            <person name="Shkoporov A.N."/>
            <person name="Stockdale S.R."/>
            <person name="Guerin E."/>
            <person name="Ross R.P."/>
            <person name="Hill C."/>
        </authorList>
    </citation>
    <scope>NUCLEOTIDE SEQUENCE [LARGE SCALE GENOMIC DNA]</scope>
    <source>
        <strain evidence="2">cr91_1</strain>
    </source>
</reference>
<keyword evidence="2" id="KW-1185">Reference proteome</keyword>
<protein>
    <submittedName>
        <fullName evidence="1">Uncharacterized protein</fullName>
    </submittedName>
</protein>
<gene>
    <name evidence="1" type="primary">gp_16343</name>
</gene>
<accession>A0AAE7RYL2</accession>
<sequence length="184" mass="22110">MNNRPTMKYPDNTNSVHVYDVVRIKRGYFKDKLAICVWVDFAKRELKLKIIDNGIDITLHKNSVDFCYHNTKTAAKQWFEVIEHNCAKNAKNWSDIKYIKEHWNDLLAKNSYTARAIAKIAEVHRRNDDDYLEWLEYYSKPLDIIFVYDDFDFCCKLIEDLSLCESKHFRDDIIKKIYDVIWKQ</sequence>
<dbReference type="KEGG" id="vg:75691551"/>
<evidence type="ECO:0000313" key="1">
    <source>
        <dbReference type="EMBL" id="QWM89573.1"/>
    </source>
</evidence>
<organism evidence="1 2">
    <name type="scientific">uncultured phage cr91_1</name>
    <dbReference type="NCBI Taxonomy" id="2986403"/>
    <lineage>
        <taxon>Viruses</taxon>
        <taxon>Duplodnaviria</taxon>
        <taxon>Heunggongvirae</taxon>
        <taxon>Uroviricota</taxon>
        <taxon>Caudoviricetes</taxon>
        <taxon>Crassvirales</taxon>
        <taxon>Intestiviridae</taxon>
        <taxon>Crudevirinae</taxon>
        <taxon>Drivevirus</taxon>
        <taxon>Drivevirus gastrointestinalis</taxon>
    </lineage>
</organism>
<dbReference type="GeneID" id="75691551"/>